<evidence type="ECO:0000313" key="5">
    <source>
        <dbReference type="EMBL" id="AAO44348.1"/>
    </source>
</evidence>
<evidence type="ECO:0000256" key="1">
    <source>
        <dbReference type="ARBA" id="ARBA00008467"/>
    </source>
</evidence>
<accession>Q83N03</accession>
<dbReference type="EMBL" id="AE014184">
    <property type="protein sequence ID" value="AAO44348.1"/>
    <property type="molecule type" value="Genomic_DNA"/>
</dbReference>
<dbReference type="InterPro" id="IPR020841">
    <property type="entry name" value="PKS_Beta-ketoAc_synthase_dom"/>
</dbReference>
<dbReference type="HOGENOM" id="CLU_000022_69_2_11"/>
<comment type="similarity">
    <text evidence="1 3">Belongs to the thiolase-like superfamily. Beta-ketoacyl-ACP synthases family.</text>
</comment>
<dbReference type="InterPro" id="IPR014031">
    <property type="entry name" value="Ketoacyl_synth_C"/>
</dbReference>
<feature type="domain" description="Ketosynthase family 3 (KS3)" evidence="4">
    <location>
        <begin position="2"/>
        <end position="409"/>
    </location>
</feature>
<dbReference type="PANTHER" id="PTHR11712:SF336">
    <property type="entry name" value="3-OXOACYL-[ACYL-CARRIER-PROTEIN] SYNTHASE, MITOCHONDRIAL"/>
    <property type="match status" value="1"/>
</dbReference>
<name>Q83N03_TROWT</name>
<dbReference type="eggNOG" id="COG0304">
    <property type="taxonomic scope" value="Bacteria"/>
</dbReference>
<dbReference type="FunFam" id="3.40.47.10:FF:000018">
    <property type="entry name" value="3-oxoacyl-[acyl-carrier-protein] synthase 2"/>
    <property type="match status" value="1"/>
</dbReference>
<dbReference type="RefSeq" id="WP_011102455.1">
    <property type="nucleotide sequence ID" value="NC_004572.3"/>
</dbReference>
<evidence type="ECO:0000256" key="2">
    <source>
        <dbReference type="ARBA" id="ARBA00022679"/>
    </source>
</evidence>
<keyword evidence="2 3" id="KW-0808">Transferase</keyword>
<dbReference type="SMART" id="SM00825">
    <property type="entry name" value="PKS_KS"/>
    <property type="match status" value="1"/>
</dbReference>
<protein>
    <submittedName>
        <fullName evidence="5">3-oxoacyl-[acyl-carrier-protein] synthase</fullName>
    </submittedName>
</protein>
<organism evidence="5 6">
    <name type="scientific">Tropheryma whipplei (strain Twist)</name>
    <name type="common">Whipple's bacillus</name>
    <dbReference type="NCBI Taxonomy" id="203267"/>
    <lineage>
        <taxon>Bacteria</taxon>
        <taxon>Bacillati</taxon>
        <taxon>Actinomycetota</taxon>
        <taxon>Actinomycetes</taxon>
        <taxon>Micrococcales</taxon>
        <taxon>Tropherymataceae</taxon>
        <taxon>Tropheryma</taxon>
    </lineage>
</organism>
<evidence type="ECO:0000259" key="4">
    <source>
        <dbReference type="PROSITE" id="PS52004"/>
    </source>
</evidence>
<evidence type="ECO:0000256" key="3">
    <source>
        <dbReference type="RuleBase" id="RU003694"/>
    </source>
</evidence>
<dbReference type="Pfam" id="PF00109">
    <property type="entry name" value="ketoacyl-synt"/>
    <property type="match status" value="1"/>
</dbReference>
<proteinExistence type="inferred from homology"/>
<dbReference type="OrthoDB" id="9808669at2"/>
<dbReference type="PROSITE" id="PS52004">
    <property type="entry name" value="KS3_2"/>
    <property type="match status" value="1"/>
</dbReference>
<dbReference type="KEGG" id="twh:TWT_251"/>
<dbReference type="STRING" id="203267.TWT_251"/>
<dbReference type="GO" id="GO:0004315">
    <property type="term" value="F:3-oxoacyl-[acyl-carrier-protein] synthase activity"/>
    <property type="evidence" value="ECO:0007669"/>
    <property type="project" value="TreeGrafter"/>
</dbReference>
<dbReference type="PANTHER" id="PTHR11712">
    <property type="entry name" value="POLYKETIDE SYNTHASE-RELATED"/>
    <property type="match status" value="1"/>
</dbReference>
<gene>
    <name evidence="5" type="primary">kasA</name>
    <name evidence="5" type="ordered locus">TWT_251</name>
</gene>
<dbReference type="SUPFAM" id="SSF53901">
    <property type="entry name" value="Thiolase-like"/>
    <property type="match status" value="2"/>
</dbReference>
<sequence length="411" mass="43121">MSRQVVVTGLGVCCPLGIGTELAWQALLDGESGVRTLPDRCTKGFDLPVTFAGLVPDGVEDLLARTEVNRLDRAGQISLIAARQAVEDAGDIKQNPERTAVSWGTGIGCINTVLSAWDRLAEKGPGRVLPMTVPMLMPNAPAVAVGMKMQARAGIHTSVSACAASTESIAVGFDMIRSNKADVVIAGGSESAINPLTISAFASLSALSTYSGNPEHASRPFSKNRDGFVVSEGAAVLILEEKTRARARGAKIYAEISGALFNSDAHHITAPEPDGKMATTAMRNTLKMSGLSPEDITYVNAHATATILGDISEYKALLALFEDHLANVYVSATKASTGHLLGGAGALEAVFTVKAVSESIIPPTINCDEQDPDIQLRIQRHPKKLSRPFAATSNSFGFGGHNAVVAFTPTD</sequence>
<dbReference type="Pfam" id="PF02801">
    <property type="entry name" value="Ketoacyl-synt_C"/>
    <property type="match status" value="1"/>
</dbReference>
<dbReference type="GO" id="GO:0006633">
    <property type="term" value="P:fatty acid biosynthetic process"/>
    <property type="evidence" value="ECO:0007669"/>
    <property type="project" value="TreeGrafter"/>
</dbReference>
<evidence type="ECO:0000313" key="6">
    <source>
        <dbReference type="Proteomes" id="UP000002200"/>
    </source>
</evidence>
<dbReference type="Proteomes" id="UP000002200">
    <property type="component" value="Chromosome"/>
</dbReference>
<dbReference type="AlphaFoldDB" id="Q83N03"/>
<dbReference type="InterPro" id="IPR000794">
    <property type="entry name" value="Beta-ketoacyl_synthase"/>
</dbReference>
<dbReference type="InterPro" id="IPR016039">
    <property type="entry name" value="Thiolase-like"/>
</dbReference>
<dbReference type="GO" id="GO:0005829">
    <property type="term" value="C:cytosol"/>
    <property type="evidence" value="ECO:0007669"/>
    <property type="project" value="TreeGrafter"/>
</dbReference>
<reference evidence="5 6" key="1">
    <citation type="journal article" date="2003" name="Genome Res.">
        <title>Tropheryma whipplei twist: a human pathogenic Actinobacteria with a reduced genome.</title>
        <authorList>
            <person name="Raoult D."/>
            <person name="Ogata H."/>
            <person name="Audic S."/>
            <person name="Robert C."/>
            <person name="Suhre K."/>
            <person name="Drancourt M."/>
            <person name="Claverie J.-M."/>
        </authorList>
    </citation>
    <scope>NUCLEOTIDE SEQUENCE [LARGE SCALE GENOMIC DNA]</scope>
    <source>
        <strain evidence="5 6">Twist</strain>
    </source>
</reference>
<keyword evidence="6" id="KW-1185">Reference proteome</keyword>
<dbReference type="CDD" id="cd00834">
    <property type="entry name" value="KAS_I_II"/>
    <property type="match status" value="1"/>
</dbReference>
<dbReference type="NCBIfam" id="NF005589">
    <property type="entry name" value="PRK07314.1"/>
    <property type="match status" value="1"/>
</dbReference>
<dbReference type="Gene3D" id="3.40.47.10">
    <property type="match status" value="2"/>
</dbReference>
<dbReference type="InterPro" id="IPR014030">
    <property type="entry name" value="Ketoacyl_synth_N"/>
</dbReference>